<keyword evidence="2" id="KW-1185">Reference proteome</keyword>
<accession>A0A182S8R2</accession>
<evidence type="ECO:0000313" key="2">
    <source>
        <dbReference type="Proteomes" id="UP000075901"/>
    </source>
</evidence>
<evidence type="ECO:0000313" key="1">
    <source>
        <dbReference type="EnsemblMetazoa" id="AMAM001933-PA"/>
    </source>
</evidence>
<proteinExistence type="predicted"/>
<sequence length="107" mass="11234">SVPFSTLTLWDRICTDDNNEYSAYCVFQDYPGYGPQNASYSKRCFSSACDSLLALLAAAAAPEACVRPASLTVPFGVASGVFCVGTLAPFVTVPLNAIQGDTVAPVE</sequence>
<reference evidence="2" key="1">
    <citation type="submission" date="2013-09" db="EMBL/GenBank/DDBJ databases">
        <title>The Genome Sequence of Anopheles maculatus species B.</title>
        <authorList>
            <consortium name="The Broad Institute Genomics Platform"/>
            <person name="Neafsey D.E."/>
            <person name="Besansky N."/>
            <person name="Howell P."/>
            <person name="Walton C."/>
            <person name="Young S.K."/>
            <person name="Zeng Q."/>
            <person name="Gargeya S."/>
            <person name="Fitzgerald M."/>
            <person name="Haas B."/>
            <person name="Abouelleil A."/>
            <person name="Allen A.W."/>
            <person name="Alvarado L."/>
            <person name="Arachchi H.M."/>
            <person name="Berlin A.M."/>
            <person name="Chapman S.B."/>
            <person name="Gainer-Dewar J."/>
            <person name="Goldberg J."/>
            <person name="Griggs A."/>
            <person name="Gujja S."/>
            <person name="Hansen M."/>
            <person name="Howarth C."/>
            <person name="Imamovic A."/>
            <person name="Ireland A."/>
            <person name="Larimer J."/>
            <person name="McCowan C."/>
            <person name="Murphy C."/>
            <person name="Pearson M."/>
            <person name="Poon T.W."/>
            <person name="Priest M."/>
            <person name="Roberts A."/>
            <person name="Saif S."/>
            <person name="Shea T."/>
            <person name="Sisk P."/>
            <person name="Sykes S."/>
            <person name="Wortman J."/>
            <person name="Nusbaum C."/>
            <person name="Birren B."/>
        </authorList>
    </citation>
    <scope>NUCLEOTIDE SEQUENCE [LARGE SCALE GENOMIC DNA]</scope>
    <source>
        <strain evidence="2">maculatus3</strain>
    </source>
</reference>
<dbReference type="AlphaFoldDB" id="A0A182S8R2"/>
<dbReference type="VEuPathDB" id="VectorBase:AMAM001933"/>
<dbReference type="Proteomes" id="UP000075901">
    <property type="component" value="Unassembled WGS sequence"/>
</dbReference>
<name>A0A182S8R2_9DIPT</name>
<reference evidence="1" key="2">
    <citation type="submission" date="2020-05" db="UniProtKB">
        <authorList>
            <consortium name="EnsemblMetazoa"/>
        </authorList>
    </citation>
    <scope>IDENTIFICATION</scope>
    <source>
        <strain evidence="1">maculatus3</strain>
    </source>
</reference>
<protein>
    <submittedName>
        <fullName evidence="1">Uncharacterized protein</fullName>
    </submittedName>
</protein>
<organism evidence="1 2">
    <name type="scientific">Anopheles maculatus</name>
    <dbReference type="NCBI Taxonomy" id="74869"/>
    <lineage>
        <taxon>Eukaryota</taxon>
        <taxon>Metazoa</taxon>
        <taxon>Ecdysozoa</taxon>
        <taxon>Arthropoda</taxon>
        <taxon>Hexapoda</taxon>
        <taxon>Insecta</taxon>
        <taxon>Pterygota</taxon>
        <taxon>Neoptera</taxon>
        <taxon>Endopterygota</taxon>
        <taxon>Diptera</taxon>
        <taxon>Nematocera</taxon>
        <taxon>Culicoidea</taxon>
        <taxon>Culicidae</taxon>
        <taxon>Anophelinae</taxon>
        <taxon>Anopheles</taxon>
        <taxon>Anopheles maculatus group</taxon>
    </lineage>
</organism>
<dbReference type="EnsemblMetazoa" id="AMAM001933-RA">
    <property type="protein sequence ID" value="AMAM001933-PA"/>
    <property type="gene ID" value="AMAM001933"/>
</dbReference>